<reference evidence="9" key="1">
    <citation type="submission" date="2021-02" db="EMBL/GenBank/DDBJ databases">
        <authorList>
            <person name="Nowell W R."/>
        </authorList>
    </citation>
    <scope>NUCLEOTIDE SEQUENCE</scope>
</reference>
<accession>A0A819KQC1</accession>
<dbReference type="InterPro" id="IPR008144">
    <property type="entry name" value="Guanylate_kin-like_dom"/>
</dbReference>
<name>A0A819KQC1_9BILA</name>
<dbReference type="SMART" id="SM00326">
    <property type="entry name" value="SH3"/>
    <property type="match status" value="1"/>
</dbReference>
<gene>
    <name evidence="9" type="ORF">OKA104_LOCUS26947</name>
    <name evidence="8" type="ORF">VCS650_LOCUS14808</name>
</gene>
<dbReference type="InterPro" id="IPR001452">
    <property type="entry name" value="SH3_domain"/>
</dbReference>
<dbReference type="Proteomes" id="UP000663881">
    <property type="component" value="Unassembled WGS sequence"/>
</dbReference>
<organism evidence="9 10">
    <name type="scientific">Adineta steineri</name>
    <dbReference type="NCBI Taxonomy" id="433720"/>
    <lineage>
        <taxon>Eukaryota</taxon>
        <taxon>Metazoa</taxon>
        <taxon>Spiralia</taxon>
        <taxon>Gnathifera</taxon>
        <taxon>Rotifera</taxon>
        <taxon>Eurotatoria</taxon>
        <taxon>Bdelloidea</taxon>
        <taxon>Adinetida</taxon>
        <taxon>Adinetidae</taxon>
        <taxon>Adineta</taxon>
    </lineage>
</organism>
<evidence type="ECO:0000259" key="5">
    <source>
        <dbReference type="PROSITE" id="PS50002"/>
    </source>
</evidence>
<dbReference type="PROSITE" id="PS50002">
    <property type="entry name" value="SH3"/>
    <property type="match status" value="1"/>
</dbReference>
<dbReference type="PANTHER" id="PTHR23122">
    <property type="entry name" value="MEMBRANE-ASSOCIATED GUANYLATE KINASE MAGUK"/>
    <property type="match status" value="1"/>
</dbReference>
<feature type="domain" description="PDZ" evidence="7">
    <location>
        <begin position="356"/>
        <end position="439"/>
    </location>
</feature>
<dbReference type="PROSITE" id="PS50052">
    <property type="entry name" value="GUANYLATE_KINASE_2"/>
    <property type="match status" value="1"/>
</dbReference>
<dbReference type="OrthoDB" id="43580at2759"/>
<dbReference type="Pfam" id="PF00625">
    <property type="entry name" value="Guanylate_kin"/>
    <property type="match status" value="1"/>
</dbReference>
<keyword evidence="2 3" id="KW-0728">SH3 domain</keyword>
<comment type="similarity">
    <text evidence="1">Belongs to the MAGUK family.</text>
</comment>
<dbReference type="SMART" id="SM00228">
    <property type="entry name" value="PDZ"/>
    <property type="match status" value="1"/>
</dbReference>
<feature type="region of interest" description="Disordered" evidence="4">
    <location>
        <begin position="137"/>
        <end position="157"/>
    </location>
</feature>
<dbReference type="Gene3D" id="2.30.42.10">
    <property type="match status" value="1"/>
</dbReference>
<evidence type="ECO:0000259" key="6">
    <source>
        <dbReference type="PROSITE" id="PS50052"/>
    </source>
</evidence>
<dbReference type="InterPro" id="IPR001478">
    <property type="entry name" value="PDZ"/>
</dbReference>
<sequence>MVAIADKINGGRASNVGGCTSKIKPEQNHQTARIIQWLGGERAVDVPAEFDVLSPVKEDFVDHHIVASKVECIELLRLKPLNKQVTTTTFERGSLLRQSSRRGSSHLSRSSPDAQTSDEAYYTLSIHRNDIQKKQINKDNNLIRKGSTSGSNSSLSTSAHHCALSPTLSISIDDIYTTLDCTQTILNMEDNHIQEDIGRLREIAQQGALQQSLHLLPIITKASGCSMDLFHEIMINNDDNGERDFKQMVEEFIQLIEKKLTDAEFQMFDGTTTRASSPSLFDMLNDLKTCLTLLRRSEMQSLLNVFDNILKLRLYPPALPDNDEQLNPTNENIQNKLNNSETTEELLKLSQYAIDELKIVKIEKNHEPLGLTISRTDSGIIQIARIVIGGIAANTELFQINDRILEINDEPLTGRSLDYVCSLMSNTTGLIKFLLAPPLYSISIHNNFISYQTFYVRALYAYDPYNDPLLPCKELGLMFQRGDILRIVARDENIIKNNDIYVSWWQAYRENSTETDTDPCLAGLIPSDCLQQKRAALIKAVSDDTESLSSSSSSLFCPKNRKKKKRNELCLPCVPKKERKILHPVYNNASFLREIDDAETPNIRTSINHFSLTDTRQFDEEQPSTSSPPPPPPQTTTTALTNNNKTMTIDSSMSNNNTFRFYEPVFRLDLSTQQTTRPIILLGAPNVGRHELRRRLLQTDPNLFDVAIPHTTRARRLHEIADIDYHFVSEPDFLAKVARHSFVEFGQYDRDLYGTSIEDIRSVVSTKQKICILNLNPDAIRTFHKTDLYPFIICIAAPSFERLKRLELDRRDHLTDNDYREIIRQSRSIERHHYLLFDYILINNDLERTYTELRELIVRIQNDDQQWVRACYRRT</sequence>
<evidence type="ECO:0000313" key="8">
    <source>
        <dbReference type="EMBL" id="CAF1002486.1"/>
    </source>
</evidence>
<dbReference type="SUPFAM" id="SSF52540">
    <property type="entry name" value="P-loop containing nucleoside triphosphate hydrolases"/>
    <property type="match status" value="1"/>
</dbReference>
<dbReference type="SUPFAM" id="SSF50156">
    <property type="entry name" value="PDZ domain-like"/>
    <property type="match status" value="1"/>
</dbReference>
<evidence type="ECO:0000313" key="9">
    <source>
        <dbReference type="EMBL" id="CAF3950843.1"/>
    </source>
</evidence>
<evidence type="ECO:0000259" key="7">
    <source>
        <dbReference type="PROSITE" id="PS50106"/>
    </source>
</evidence>
<dbReference type="Proteomes" id="UP000663891">
    <property type="component" value="Unassembled WGS sequence"/>
</dbReference>
<evidence type="ECO:0000256" key="3">
    <source>
        <dbReference type="PROSITE-ProRule" id="PRU00192"/>
    </source>
</evidence>
<feature type="region of interest" description="Disordered" evidence="4">
    <location>
        <begin position="92"/>
        <end position="116"/>
    </location>
</feature>
<dbReference type="EMBL" id="CAJOAY010002418">
    <property type="protein sequence ID" value="CAF3950843.1"/>
    <property type="molecule type" value="Genomic_DNA"/>
</dbReference>
<proteinExistence type="inferred from homology"/>
<dbReference type="InterPro" id="IPR027417">
    <property type="entry name" value="P-loop_NTPase"/>
</dbReference>
<dbReference type="PROSITE" id="PS50106">
    <property type="entry name" value="PDZ"/>
    <property type="match status" value="1"/>
</dbReference>
<dbReference type="InterPro" id="IPR036034">
    <property type="entry name" value="PDZ_sf"/>
</dbReference>
<dbReference type="Gene3D" id="3.40.50.300">
    <property type="entry name" value="P-loop containing nucleotide triphosphate hydrolases"/>
    <property type="match status" value="1"/>
</dbReference>
<dbReference type="AlphaFoldDB" id="A0A819KQC1"/>
<dbReference type="Pfam" id="PF00595">
    <property type="entry name" value="PDZ"/>
    <property type="match status" value="1"/>
</dbReference>
<comment type="caution">
    <text evidence="9">The sequence shown here is derived from an EMBL/GenBank/DDBJ whole genome shotgun (WGS) entry which is preliminary data.</text>
</comment>
<feature type="region of interest" description="Disordered" evidence="4">
    <location>
        <begin position="617"/>
        <end position="640"/>
    </location>
</feature>
<feature type="domain" description="Guanylate kinase-like" evidence="6">
    <location>
        <begin position="676"/>
        <end position="858"/>
    </location>
</feature>
<dbReference type="Gene3D" id="2.30.30.40">
    <property type="entry name" value="SH3 Domains"/>
    <property type="match status" value="1"/>
</dbReference>
<evidence type="ECO:0000256" key="4">
    <source>
        <dbReference type="SAM" id="MobiDB-lite"/>
    </source>
</evidence>
<evidence type="ECO:0000256" key="2">
    <source>
        <dbReference type="ARBA" id="ARBA00022443"/>
    </source>
</evidence>
<dbReference type="InterPro" id="IPR008145">
    <property type="entry name" value="GK/Ca_channel_bsu"/>
</dbReference>
<dbReference type="InterPro" id="IPR050716">
    <property type="entry name" value="MAGUK"/>
</dbReference>
<dbReference type="EMBL" id="CAJNON010000125">
    <property type="protein sequence ID" value="CAF1002486.1"/>
    <property type="molecule type" value="Genomic_DNA"/>
</dbReference>
<protein>
    <submittedName>
        <fullName evidence="9">Uncharacterized protein</fullName>
    </submittedName>
</protein>
<dbReference type="SMART" id="SM00072">
    <property type="entry name" value="GuKc"/>
    <property type="match status" value="1"/>
</dbReference>
<feature type="compositionally biased region" description="Low complexity" evidence="4">
    <location>
        <begin position="146"/>
        <end position="157"/>
    </location>
</feature>
<feature type="domain" description="SH3" evidence="5">
    <location>
        <begin position="451"/>
        <end position="535"/>
    </location>
</feature>
<evidence type="ECO:0000256" key="1">
    <source>
        <dbReference type="ARBA" id="ARBA00007014"/>
    </source>
</evidence>
<dbReference type="InterPro" id="IPR036028">
    <property type="entry name" value="SH3-like_dom_sf"/>
</dbReference>
<dbReference type="SUPFAM" id="SSF50044">
    <property type="entry name" value="SH3-domain"/>
    <property type="match status" value="1"/>
</dbReference>
<evidence type="ECO:0000313" key="10">
    <source>
        <dbReference type="Proteomes" id="UP000663881"/>
    </source>
</evidence>